<proteinExistence type="predicted"/>
<gene>
    <name evidence="1" type="ORF">BO95DRAFT_12642</name>
</gene>
<dbReference type="Proteomes" id="UP000249057">
    <property type="component" value="Unassembled WGS sequence"/>
</dbReference>
<name>A0ACD1GJB2_9EURO</name>
<sequence length="80" mass="8957">MFPSSFMTLTFTVPELWGVIVVPLPSALGRLRARPNLNNTNPKDRKGAAVWAKPRSQSPHLGCLVFEMDRIIGSMHVHME</sequence>
<reference evidence="1" key="1">
    <citation type="submission" date="2018-02" db="EMBL/GenBank/DDBJ databases">
        <title>The genomes of Aspergillus section Nigri reveals drivers in fungal speciation.</title>
        <authorList>
            <consortium name="DOE Joint Genome Institute"/>
            <person name="Vesth T.C."/>
            <person name="Nybo J."/>
            <person name="Theobald S."/>
            <person name="Brandl J."/>
            <person name="Frisvad J.C."/>
            <person name="Nielsen K.F."/>
            <person name="Lyhne E.K."/>
            <person name="Kogle M.E."/>
            <person name="Kuo A."/>
            <person name="Riley R."/>
            <person name="Clum A."/>
            <person name="Nolan M."/>
            <person name="Lipzen A."/>
            <person name="Salamov A."/>
            <person name="Henrissat B."/>
            <person name="Wiebenga A."/>
            <person name="De vries R.P."/>
            <person name="Grigoriev I.V."/>
            <person name="Mortensen U.H."/>
            <person name="Andersen M.R."/>
            <person name="Baker S.E."/>
        </authorList>
    </citation>
    <scope>NUCLEOTIDE SEQUENCE</scope>
    <source>
        <strain evidence="1">CBS 621.78</strain>
    </source>
</reference>
<organism evidence="1 2">
    <name type="scientific">Aspergillus brunneoviolaceus CBS 621.78</name>
    <dbReference type="NCBI Taxonomy" id="1450534"/>
    <lineage>
        <taxon>Eukaryota</taxon>
        <taxon>Fungi</taxon>
        <taxon>Dikarya</taxon>
        <taxon>Ascomycota</taxon>
        <taxon>Pezizomycotina</taxon>
        <taxon>Eurotiomycetes</taxon>
        <taxon>Eurotiomycetidae</taxon>
        <taxon>Eurotiales</taxon>
        <taxon>Aspergillaceae</taxon>
        <taxon>Aspergillus</taxon>
        <taxon>Aspergillus subgen. Circumdati</taxon>
    </lineage>
</organism>
<dbReference type="EMBL" id="KZ825319">
    <property type="protein sequence ID" value="RAH49252.1"/>
    <property type="molecule type" value="Genomic_DNA"/>
</dbReference>
<evidence type="ECO:0000313" key="1">
    <source>
        <dbReference type="EMBL" id="RAH49252.1"/>
    </source>
</evidence>
<evidence type="ECO:0000313" key="2">
    <source>
        <dbReference type="Proteomes" id="UP000249057"/>
    </source>
</evidence>
<keyword evidence="2" id="KW-1185">Reference proteome</keyword>
<accession>A0ACD1GJB2</accession>
<protein>
    <submittedName>
        <fullName evidence="1">Uncharacterized protein</fullName>
    </submittedName>
</protein>